<evidence type="ECO:0000256" key="4">
    <source>
        <dbReference type="ARBA" id="ARBA00022840"/>
    </source>
</evidence>
<evidence type="ECO:0000256" key="2">
    <source>
        <dbReference type="ARBA" id="ARBA00022741"/>
    </source>
</evidence>
<dbReference type="AlphaFoldDB" id="A0A4S3ZQJ0"/>
<dbReference type="InterPro" id="IPR008271">
    <property type="entry name" value="Ser/Thr_kinase_AS"/>
</dbReference>
<keyword evidence="3 6" id="KW-0418">Kinase</keyword>
<keyword evidence="1" id="KW-0808">Transferase</keyword>
<dbReference type="PROSITE" id="PS00108">
    <property type="entry name" value="PROTEIN_KINASE_ST"/>
    <property type="match status" value="1"/>
</dbReference>
<dbReference type="GO" id="GO:0004674">
    <property type="term" value="F:protein serine/threonine kinase activity"/>
    <property type="evidence" value="ECO:0007669"/>
    <property type="project" value="UniProtKB-KW"/>
</dbReference>
<organism evidence="6 7">
    <name type="scientific">Allorhizobium terrae</name>
    <dbReference type="NCBI Taxonomy" id="1848972"/>
    <lineage>
        <taxon>Bacteria</taxon>
        <taxon>Pseudomonadati</taxon>
        <taxon>Pseudomonadota</taxon>
        <taxon>Alphaproteobacteria</taxon>
        <taxon>Hyphomicrobiales</taxon>
        <taxon>Rhizobiaceae</taxon>
        <taxon>Rhizobium/Agrobacterium group</taxon>
        <taxon>Allorhizobium</taxon>
    </lineage>
</organism>
<dbReference type="EMBL" id="SSOA01000011">
    <property type="protein sequence ID" value="THF47758.1"/>
    <property type="molecule type" value="Genomic_DNA"/>
</dbReference>
<keyword evidence="4" id="KW-0067">ATP-binding</keyword>
<dbReference type="GO" id="GO:0005524">
    <property type="term" value="F:ATP binding"/>
    <property type="evidence" value="ECO:0007669"/>
    <property type="project" value="UniProtKB-KW"/>
</dbReference>
<reference evidence="6 7" key="1">
    <citation type="submission" date="2019-04" db="EMBL/GenBank/DDBJ databases">
        <title>Rhizobium terrae sp. nov., isolated from a paddy soil.</title>
        <authorList>
            <person name="Lin S.-Y."/>
            <person name="Hameed A."/>
            <person name="Huang H.-I."/>
            <person name="Young C.-C."/>
        </authorList>
    </citation>
    <scope>NUCLEOTIDE SEQUENCE [LARGE SCALE GENOMIC DNA]</scope>
    <source>
        <strain evidence="6 7">CC-HIH110</strain>
    </source>
</reference>
<keyword evidence="2" id="KW-0547">Nucleotide-binding</keyword>
<dbReference type="InterPro" id="IPR011009">
    <property type="entry name" value="Kinase-like_dom_sf"/>
</dbReference>
<dbReference type="Pfam" id="PF00069">
    <property type="entry name" value="Pkinase"/>
    <property type="match status" value="1"/>
</dbReference>
<dbReference type="SMART" id="SM00220">
    <property type="entry name" value="S_TKc"/>
    <property type="match status" value="1"/>
</dbReference>
<dbReference type="InterPro" id="IPR000719">
    <property type="entry name" value="Prot_kinase_dom"/>
</dbReference>
<evidence type="ECO:0000256" key="1">
    <source>
        <dbReference type="ARBA" id="ARBA00022679"/>
    </source>
</evidence>
<dbReference type="SUPFAM" id="SSF56112">
    <property type="entry name" value="Protein kinase-like (PK-like)"/>
    <property type="match status" value="1"/>
</dbReference>
<gene>
    <name evidence="6" type="ORF">E6C51_16945</name>
</gene>
<dbReference type="Gene3D" id="1.10.510.10">
    <property type="entry name" value="Transferase(Phosphotransferase) domain 1"/>
    <property type="match status" value="1"/>
</dbReference>
<protein>
    <submittedName>
        <fullName evidence="6">Serine/threonine protein kinase</fullName>
    </submittedName>
</protein>
<sequence>MCAKTSAQSLSATGKMMVHEEGDELTARFAALMACVRHQNGDMRPLVQQKILIDQLRNALDRAASGMEPMVDSGEPGFIAGTFAVENRLYRGAHFDVLKLRHRDLASLHVLKTLRQDQPIAPSRAALLRREAEIGLCFRDPHLVETTALLRLADGRPAILQPWRGEPLSSRLTELSADRPLDVSSITVMLSELLLALHRLHQHGYVHCDVKPSNIFLSPGAAPHLSLGDFGIALKMGETHAALELKAAYSQEYCAPEQAPDRPAHPTMDIYSAGRVLQHLLMAANQPIADELTQFANELCAQNPADRPQSAEIALAELKRIVVC</sequence>
<evidence type="ECO:0000256" key="3">
    <source>
        <dbReference type="ARBA" id="ARBA00022777"/>
    </source>
</evidence>
<dbReference type="PROSITE" id="PS50011">
    <property type="entry name" value="PROTEIN_KINASE_DOM"/>
    <property type="match status" value="1"/>
</dbReference>
<name>A0A4S3ZQJ0_9HYPH</name>
<proteinExistence type="predicted"/>
<keyword evidence="7" id="KW-1185">Reference proteome</keyword>
<keyword evidence="6" id="KW-0723">Serine/threonine-protein kinase</keyword>
<dbReference type="PANTHER" id="PTHR43289:SF6">
    <property type="entry name" value="SERINE_THREONINE-PROTEIN KINASE NEKL-3"/>
    <property type="match status" value="1"/>
</dbReference>
<comment type="caution">
    <text evidence="6">The sequence shown here is derived from an EMBL/GenBank/DDBJ whole genome shotgun (WGS) entry which is preliminary data.</text>
</comment>
<evidence type="ECO:0000313" key="6">
    <source>
        <dbReference type="EMBL" id="THF47758.1"/>
    </source>
</evidence>
<feature type="domain" description="Protein kinase" evidence="5">
    <location>
        <begin position="83"/>
        <end position="324"/>
    </location>
</feature>
<evidence type="ECO:0000259" key="5">
    <source>
        <dbReference type="PROSITE" id="PS50011"/>
    </source>
</evidence>
<accession>A0A4S3ZQJ0</accession>
<dbReference type="PANTHER" id="PTHR43289">
    <property type="entry name" value="MITOGEN-ACTIVATED PROTEIN KINASE KINASE KINASE 20-RELATED"/>
    <property type="match status" value="1"/>
</dbReference>
<dbReference type="Proteomes" id="UP000310754">
    <property type="component" value="Unassembled WGS sequence"/>
</dbReference>
<evidence type="ECO:0000313" key="7">
    <source>
        <dbReference type="Proteomes" id="UP000310754"/>
    </source>
</evidence>